<dbReference type="AlphaFoldDB" id="A0A6C0CRE0"/>
<evidence type="ECO:0000256" key="1">
    <source>
        <dbReference type="SAM" id="MobiDB-lite"/>
    </source>
</evidence>
<accession>A0A6C0CRE0</accession>
<proteinExistence type="predicted"/>
<dbReference type="EMBL" id="MN739475">
    <property type="protein sequence ID" value="QHT06787.1"/>
    <property type="molecule type" value="Genomic_DNA"/>
</dbReference>
<sequence>MGSYLSSFFYETPDATPTSSDDEEEVEESEVDDVPATVSVSLTPLEPLPLVVGTPTLVPPLPLVVGTPTLVPPLPLVVGTPALVPPLSLVSASLALVVEKPTPIEPIPLVAGTTVVSSVIAPLPPVAVSIDTISLAPSTASPPDDSIYIILTCLDDSTPINSLFLASNITVKDAATLQVVLYGTINTILNNPASLNVKPVHNLGDMGLRIVPNWFNAIGFGLPSTIDQLFEIIIDTTDTSFSNRKLILVQNGVIIYTSAPFGIGRSYSVDLINPTVYVIK</sequence>
<reference evidence="2" key="1">
    <citation type="journal article" date="2020" name="Nature">
        <title>Giant virus diversity and host interactions through global metagenomics.</title>
        <authorList>
            <person name="Schulz F."/>
            <person name="Roux S."/>
            <person name="Paez-Espino D."/>
            <person name="Jungbluth S."/>
            <person name="Walsh D.A."/>
            <person name="Denef V.J."/>
            <person name="McMahon K.D."/>
            <person name="Konstantinidis K.T."/>
            <person name="Eloe-Fadrosh E.A."/>
            <person name="Kyrpides N.C."/>
            <person name="Woyke T."/>
        </authorList>
    </citation>
    <scope>NUCLEOTIDE SEQUENCE</scope>
    <source>
        <strain evidence="2">GVMAG-M-3300021473-15</strain>
    </source>
</reference>
<feature type="compositionally biased region" description="Acidic residues" evidence="1">
    <location>
        <begin position="20"/>
        <end position="33"/>
    </location>
</feature>
<feature type="region of interest" description="Disordered" evidence="1">
    <location>
        <begin position="11"/>
        <end position="34"/>
    </location>
</feature>
<organism evidence="2">
    <name type="scientific">viral metagenome</name>
    <dbReference type="NCBI Taxonomy" id="1070528"/>
    <lineage>
        <taxon>unclassified sequences</taxon>
        <taxon>metagenomes</taxon>
        <taxon>organismal metagenomes</taxon>
    </lineage>
</organism>
<name>A0A6C0CRE0_9ZZZZ</name>
<evidence type="ECO:0000313" key="2">
    <source>
        <dbReference type="EMBL" id="QHT06787.1"/>
    </source>
</evidence>
<protein>
    <submittedName>
        <fullName evidence="2">Uncharacterized protein</fullName>
    </submittedName>
</protein>